<evidence type="ECO:0000256" key="4">
    <source>
        <dbReference type="ARBA" id="ARBA00023329"/>
    </source>
</evidence>
<dbReference type="InterPro" id="IPR013809">
    <property type="entry name" value="ENTH"/>
</dbReference>
<comment type="subcellular location">
    <subcellularLocation>
        <location evidence="1">Cytoplasmic vesicle</location>
        <location evidence="1">Clathrin-coated vesicle</location>
    </subcellularLocation>
    <subcellularLocation>
        <location evidence="2">Golgi apparatus</location>
    </subcellularLocation>
</comment>
<evidence type="ECO:0000256" key="1">
    <source>
        <dbReference type="ARBA" id="ARBA00004132"/>
    </source>
</evidence>
<evidence type="ECO:0000256" key="3">
    <source>
        <dbReference type="ARBA" id="ARBA00023034"/>
    </source>
</evidence>
<dbReference type="Pfam" id="PF01417">
    <property type="entry name" value="ENTH"/>
    <property type="match status" value="1"/>
</dbReference>
<protein>
    <submittedName>
        <fullName evidence="7">Epsin-3 isoform X1</fullName>
    </submittedName>
</protein>
<evidence type="ECO:0000256" key="5">
    <source>
        <dbReference type="SAM" id="MobiDB-lite"/>
    </source>
</evidence>
<dbReference type="Proteomes" id="UP001327560">
    <property type="component" value="Chromosome 8"/>
</dbReference>
<dbReference type="AlphaFoldDB" id="A0AAQ3QRN5"/>
<dbReference type="Gene3D" id="1.25.40.90">
    <property type="match status" value="1"/>
</dbReference>
<feature type="region of interest" description="Disordered" evidence="5">
    <location>
        <begin position="286"/>
        <end position="318"/>
    </location>
</feature>
<dbReference type="GO" id="GO:0030125">
    <property type="term" value="C:clathrin vesicle coat"/>
    <property type="evidence" value="ECO:0007669"/>
    <property type="project" value="TreeGrafter"/>
</dbReference>
<accession>A0AAQ3QRN5</accession>
<dbReference type="InterPro" id="IPR008942">
    <property type="entry name" value="ENTH_VHS"/>
</dbReference>
<keyword evidence="4" id="KW-0968">Cytoplasmic vesicle</keyword>
<reference evidence="7 8" key="1">
    <citation type="submission" date="2023-10" db="EMBL/GenBank/DDBJ databases">
        <title>Chromosome-scale genome assembly provides insights into flower coloration mechanisms of Canna indica.</title>
        <authorList>
            <person name="Li C."/>
        </authorList>
    </citation>
    <scope>NUCLEOTIDE SEQUENCE [LARGE SCALE GENOMIC DNA]</scope>
    <source>
        <tissue evidence="7">Flower</tissue>
    </source>
</reference>
<dbReference type="PANTHER" id="PTHR12276:SF95">
    <property type="entry name" value="ENTH_VHS FAMILY PROTEIN"/>
    <property type="match status" value="1"/>
</dbReference>
<dbReference type="PANTHER" id="PTHR12276">
    <property type="entry name" value="EPSIN/ENT-RELATED"/>
    <property type="match status" value="1"/>
</dbReference>
<dbReference type="SMART" id="SM00273">
    <property type="entry name" value="ENTH"/>
    <property type="match status" value="1"/>
</dbReference>
<dbReference type="PROSITE" id="PS50942">
    <property type="entry name" value="ENTH"/>
    <property type="match status" value="1"/>
</dbReference>
<feature type="compositionally biased region" description="Low complexity" evidence="5">
    <location>
        <begin position="176"/>
        <end position="202"/>
    </location>
</feature>
<dbReference type="GO" id="GO:0006897">
    <property type="term" value="P:endocytosis"/>
    <property type="evidence" value="ECO:0007669"/>
    <property type="project" value="TreeGrafter"/>
</dbReference>
<dbReference type="GO" id="GO:0030276">
    <property type="term" value="F:clathrin binding"/>
    <property type="evidence" value="ECO:0007669"/>
    <property type="project" value="TreeGrafter"/>
</dbReference>
<feature type="region of interest" description="Disordered" evidence="5">
    <location>
        <begin position="223"/>
        <end position="248"/>
    </location>
</feature>
<dbReference type="GO" id="GO:0005768">
    <property type="term" value="C:endosome"/>
    <property type="evidence" value="ECO:0007669"/>
    <property type="project" value="TreeGrafter"/>
</dbReference>
<dbReference type="CDD" id="cd03571">
    <property type="entry name" value="ENTH"/>
    <property type="match status" value="1"/>
</dbReference>
<organism evidence="7 8">
    <name type="scientific">Canna indica</name>
    <name type="common">Indian-shot</name>
    <dbReference type="NCBI Taxonomy" id="4628"/>
    <lineage>
        <taxon>Eukaryota</taxon>
        <taxon>Viridiplantae</taxon>
        <taxon>Streptophyta</taxon>
        <taxon>Embryophyta</taxon>
        <taxon>Tracheophyta</taxon>
        <taxon>Spermatophyta</taxon>
        <taxon>Magnoliopsida</taxon>
        <taxon>Liliopsida</taxon>
        <taxon>Zingiberales</taxon>
        <taxon>Cannaceae</taxon>
        <taxon>Canna</taxon>
    </lineage>
</organism>
<evidence type="ECO:0000256" key="2">
    <source>
        <dbReference type="ARBA" id="ARBA00004555"/>
    </source>
</evidence>
<dbReference type="EMBL" id="CP136897">
    <property type="protein sequence ID" value="WOL18060.1"/>
    <property type="molecule type" value="Genomic_DNA"/>
</dbReference>
<dbReference type="GO" id="GO:0005543">
    <property type="term" value="F:phospholipid binding"/>
    <property type="evidence" value="ECO:0007669"/>
    <property type="project" value="TreeGrafter"/>
</dbReference>
<feature type="domain" description="ENTH" evidence="6">
    <location>
        <begin position="24"/>
        <end position="157"/>
    </location>
</feature>
<evidence type="ECO:0000259" key="6">
    <source>
        <dbReference type="PROSITE" id="PS50942"/>
    </source>
</evidence>
<dbReference type="GO" id="GO:0005794">
    <property type="term" value="C:Golgi apparatus"/>
    <property type="evidence" value="ECO:0007669"/>
    <property type="project" value="UniProtKB-SubCell"/>
</dbReference>
<feature type="region of interest" description="Disordered" evidence="5">
    <location>
        <begin position="176"/>
        <end position="205"/>
    </location>
</feature>
<keyword evidence="3" id="KW-0333">Golgi apparatus</keyword>
<keyword evidence="8" id="KW-1185">Reference proteome</keyword>
<evidence type="ECO:0000313" key="7">
    <source>
        <dbReference type="EMBL" id="WOL18060.1"/>
    </source>
</evidence>
<sequence>MLLNEIKKKASNFLQDKCLKTARLALTDVTEAELLAEEATNSDPWGPDAKTMTRLSEAAQDIDDYKRIVDVLHKRFCTVDWKEWRQPYKTLALLEFLLTHGPEDMFEEFHCDVSIIRDLGDFIHIDETGFDWGACMRSRSKRILRLLSDEEELKDAREKALRISREIKGFGNLIVSPSSSPSSSSSRTSISSSFGSYSCDSPTWSRVDETNNVEEHYRSSDALYGNLHKRSPRNNNETSLDKEMGGKHLWETPIEESSSLLDSIKEENKERLDVWSPRQYLRIFGTNPRAPKDAKRFRSLSDVGKKGKKIDRQSSLGH</sequence>
<evidence type="ECO:0000313" key="8">
    <source>
        <dbReference type="Proteomes" id="UP001327560"/>
    </source>
</evidence>
<gene>
    <name evidence="7" type="ORF">Cni_G26853</name>
</gene>
<dbReference type="GO" id="GO:0005886">
    <property type="term" value="C:plasma membrane"/>
    <property type="evidence" value="ECO:0007669"/>
    <property type="project" value="TreeGrafter"/>
</dbReference>
<feature type="compositionally biased region" description="Basic and acidic residues" evidence="5">
    <location>
        <begin position="239"/>
        <end position="248"/>
    </location>
</feature>
<name>A0AAQ3QRN5_9LILI</name>
<dbReference type="SUPFAM" id="SSF48464">
    <property type="entry name" value="ENTH/VHS domain"/>
    <property type="match status" value="1"/>
</dbReference>
<proteinExistence type="predicted"/>